<sequence>MSNCWRLVSKLLALSLLTCQPHPIPFINFPARQPSFSLYLFPKKFPCMRKKLIALLCGLLPLLAAEAQNDYSNYQQQTNRIQALSKQYPQLASVKSIARTAGNKDAWMITIGAGNTTSKPAIAIVGGVEGNHLLGTELAIGFAEDLLKGSNTDSIKALLSKTTFYVFPNMSPDATEQYFAKLKYERQGNATSTDDDRDGKNDEDGYDDLDGNGKITWIRVESPLGDYKLHPDDPRVLIKTDASKGEKGKYLLLAEGIDNDKDNQFNEDGEGGVWFNKNFTYKHPSFTQGAGEFAVSEKETRALADQLFDLFNVYALISFSSNNNLSTPIAYSAPAASQRIVAGYQEADAKANTLVSDLYNKITGMKEAPKTTAAGGDFLSWGYYHYARYSYSTPGWFVPKVKPDTAKKEKALSVEDPTANYLRWAAQQGITNTFTEWKPVQHPDFAGRTVEAGGLDPFVLINPPFKLVPDIVKKHTDFVLKLAAYQPELDILNVKTEKVGNGLTRITLDVANKGILASHTKLGERSYWIKRIQVKVNTGGNQSVISGRKNQLLNSLEGLSSQQLTWLVKGTGKITIEAGSPTTGIVKTDINL</sequence>
<dbReference type="Pfam" id="PF00246">
    <property type="entry name" value="Peptidase_M14"/>
    <property type="match status" value="1"/>
</dbReference>
<evidence type="ECO:0000256" key="1">
    <source>
        <dbReference type="ARBA" id="ARBA00001947"/>
    </source>
</evidence>
<dbReference type="AlphaFoldDB" id="A0A3B7MFA9"/>
<dbReference type="GO" id="GO:0005615">
    <property type="term" value="C:extracellular space"/>
    <property type="evidence" value="ECO:0007669"/>
    <property type="project" value="TreeGrafter"/>
</dbReference>
<organism evidence="9 10">
    <name type="scientific">Paraflavitalea soli</name>
    <dbReference type="NCBI Taxonomy" id="2315862"/>
    <lineage>
        <taxon>Bacteria</taxon>
        <taxon>Pseudomonadati</taxon>
        <taxon>Bacteroidota</taxon>
        <taxon>Chitinophagia</taxon>
        <taxon>Chitinophagales</taxon>
        <taxon>Chitinophagaceae</taxon>
        <taxon>Paraflavitalea</taxon>
    </lineage>
</organism>
<comment type="cofactor">
    <cofactor evidence="1">
        <name>Zn(2+)</name>
        <dbReference type="ChEBI" id="CHEBI:29105"/>
    </cofactor>
</comment>
<dbReference type="PANTHER" id="PTHR11705">
    <property type="entry name" value="PROTEASE FAMILY M14 CARBOXYPEPTIDASE A,B"/>
    <property type="match status" value="1"/>
</dbReference>
<gene>
    <name evidence="9" type="ORF">D3H65_03110</name>
</gene>
<accession>A0A3B7MFA9</accession>
<evidence type="ECO:0000256" key="4">
    <source>
        <dbReference type="ARBA" id="ARBA00022801"/>
    </source>
</evidence>
<evidence type="ECO:0000256" key="2">
    <source>
        <dbReference type="ARBA" id="ARBA00005988"/>
    </source>
</evidence>
<dbReference type="CDD" id="cd06905">
    <property type="entry name" value="M14-like"/>
    <property type="match status" value="1"/>
</dbReference>
<evidence type="ECO:0000256" key="5">
    <source>
        <dbReference type="ARBA" id="ARBA00022833"/>
    </source>
</evidence>
<keyword evidence="4" id="KW-0378">Hydrolase</keyword>
<comment type="caution">
    <text evidence="7">Lacks conserved residue(s) required for the propagation of feature annotation.</text>
</comment>
<keyword evidence="6" id="KW-0482">Metalloprotease</keyword>
<keyword evidence="3" id="KW-0645">Protease</keyword>
<dbReference type="Gene3D" id="3.40.630.10">
    <property type="entry name" value="Zn peptidases"/>
    <property type="match status" value="1"/>
</dbReference>
<dbReference type="InterPro" id="IPR000834">
    <property type="entry name" value="Peptidase_M14"/>
</dbReference>
<dbReference type="PROSITE" id="PS52035">
    <property type="entry name" value="PEPTIDASE_M14"/>
    <property type="match status" value="1"/>
</dbReference>
<name>A0A3B7MFA9_9BACT</name>
<evidence type="ECO:0000313" key="9">
    <source>
        <dbReference type="EMBL" id="AXY73018.1"/>
    </source>
</evidence>
<evidence type="ECO:0000256" key="7">
    <source>
        <dbReference type="PROSITE-ProRule" id="PRU01379"/>
    </source>
</evidence>
<protein>
    <submittedName>
        <fullName evidence="9">Peptidase</fullName>
    </submittedName>
</protein>
<feature type="domain" description="Peptidase M14" evidence="8">
    <location>
        <begin position="70"/>
        <end position="425"/>
    </location>
</feature>
<evidence type="ECO:0000313" key="10">
    <source>
        <dbReference type="Proteomes" id="UP000263900"/>
    </source>
</evidence>
<dbReference type="OrthoDB" id="5294005at2"/>
<keyword evidence="5" id="KW-0862">Zinc</keyword>
<keyword evidence="10" id="KW-1185">Reference proteome</keyword>
<dbReference type="SUPFAM" id="SSF53187">
    <property type="entry name" value="Zn-dependent exopeptidases"/>
    <property type="match status" value="1"/>
</dbReference>
<evidence type="ECO:0000256" key="6">
    <source>
        <dbReference type="ARBA" id="ARBA00023049"/>
    </source>
</evidence>
<dbReference type="EMBL" id="CP032157">
    <property type="protein sequence ID" value="AXY73018.1"/>
    <property type="molecule type" value="Genomic_DNA"/>
</dbReference>
<dbReference type="GO" id="GO:0008270">
    <property type="term" value="F:zinc ion binding"/>
    <property type="evidence" value="ECO:0007669"/>
    <property type="project" value="InterPro"/>
</dbReference>
<dbReference type="GO" id="GO:0004181">
    <property type="term" value="F:metallocarboxypeptidase activity"/>
    <property type="evidence" value="ECO:0007669"/>
    <property type="project" value="InterPro"/>
</dbReference>
<evidence type="ECO:0000259" key="8">
    <source>
        <dbReference type="PROSITE" id="PS52035"/>
    </source>
</evidence>
<reference evidence="9 10" key="1">
    <citation type="submission" date="2018-09" db="EMBL/GenBank/DDBJ databases">
        <title>Genome sequencing of strain 6GH32-13.</title>
        <authorList>
            <person name="Weon H.-Y."/>
            <person name="Heo J."/>
            <person name="Kwon S.-W."/>
        </authorList>
    </citation>
    <scope>NUCLEOTIDE SEQUENCE [LARGE SCALE GENOMIC DNA]</scope>
    <source>
        <strain evidence="9 10">5GH32-13</strain>
    </source>
</reference>
<dbReference type="PANTHER" id="PTHR11705:SF143">
    <property type="entry name" value="SLL0236 PROTEIN"/>
    <property type="match status" value="1"/>
</dbReference>
<evidence type="ECO:0000256" key="3">
    <source>
        <dbReference type="ARBA" id="ARBA00022670"/>
    </source>
</evidence>
<dbReference type="GO" id="GO:0006508">
    <property type="term" value="P:proteolysis"/>
    <property type="evidence" value="ECO:0007669"/>
    <property type="project" value="UniProtKB-KW"/>
</dbReference>
<comment type="similarity">
    <text evidence="2 7">Belongs to the peptidase M14 family.</text>
</comment>
<dbReference type="KEGG" id="pseg:D3H65_03110"/>
<dbReference type="SMART" id="SM00631">
    <property type="entry name" value="Zn_pept"/>
    <property type="match status" value="1"/>
</dbReference>
<dbReference type="Proteomes" id="UP000263900">
    <property type="component" value="Chromosome"/>
</dbReference>
<proteinExistence type="inferred from homology"/>